<protein>
    <submittedName>
        <fullName evidence="2">Uncharacterized protein</fullName>
    </submittedName>
</protein>
<gene>
    <name evidence="1" type="ORF">Cabys_1297</name>
    <name evidence="2" type="ORF">Calab_2483</name>
</gene>
<dbReference type="PaxDb" id="880073-Calab_2483"/>
<evidence type="ECO:0000313" key="4">
    <source>
        <dbReference type="Proteomes" id="UP000183868"/>
    </source>
</evidence>
<dbReference type="KEGG" id="caby:Cabys_1297"/>
<proteinExistence type="predicted"/>
<evidence type="ECO:0000313" key="1">
    <source>
        <dbReference type="EMBL" id="APF18046.1"/>
    </source>
</evidence>
<dbReference type="EMBL" id="CP018099">
    <property type="protein sequence ID" value="APF18046.1"/>
    <property type="molecule type" value="Genomic_DNA"/>
</dbReference>
<evidence type="ECO:0000313" key="3">
    <source>
        <dbReference type="Proteomes" id="UP000004671"/>
    </source>
</evidence>
<dbReference type="HOGENOM" id="CLU_418383_0_0_0"/>
<dbReference type="InParanoid" id="H1XNC2"/>
<dbReference type="Proteomes" id="UP000183868">
    <property type="component" value="Chromosome"/>
</dbReference>
<dbReference type="RefSeq" id="WP_006929327.1">
    <property type="nucleotide sequence ID" value="NZ_CM001402.1"/>
</dbReference>
<reference evidence="2 3" key="1">
    <citation type="submission" date="2011-09" db="EMBL/GenBank/DDBJ databases">
        <title>The permanent draft genome of Caldithrix abyssi DSM 13497.</title>
        <authorList>
            <consortium name="US DOE Joint Genome Institute (JGI-PGF)"/>
            <person name="Lucas S."/>
            <person name="Han J."/>
            <person name="Lapidus A."/>
            <person name="Bruce D."/>
            <person name="Goodwin L."/>
            <person name="Pitluck S."/>
            <person name="Peters L."/>
            <person name="Kyrpides N."/>
            <person name="Mavromatis K."/>
            <person name="Ivanova N."/>
            <person name="Mikhailova N."/>
            <person name="Chertkov O."/>
            <person name="Detter J.C."/>
            <person name="Tapia R."/>
            <person name="Han C."/>
            <person name="Land M."/>
            <person name="Hauser L."/>
            <person name="Markowitz V."/>
            <person name="Cheng J.-F."/>
            <person name="Hugenholtz P."/>
            <person name="Woyke T."/>
            <person name="Wu D."/>
            <person name="Spring S."/>
            <person name="Brambilla E."/>
            <person name="Klenk H.-P."/>
            <person name="Eisen J.A."/>
        </authorList>
    </citation>
    <scope>NUCLEOTIDE SEQUENCE [LARGE SCALE GENOMIC DNA]</scope>
    <source>
        <strain evidence="2 3">DSM 13497</strain>
    </source>
</reference>
<reference evidence="1 4" key="2">
    <citation type="submission" date="2016-11" db="EMBL/GenBank/DDBJ databases">
        <title>Genomic analysis of Caldithrix abyssi and proposal of a novel bacterial phylum Caldithrichaeota.</title>
        <authorList>
            <person name="Kublanov I."/>
            <person name="Sigalova O."/>
            <person name="Gavrilov S."/>
            <person name="Lebedinsky A."/>
            <person name="Ivanova N."/>
            <person name="Daum C."/>
            <person name="Reddy T."/>
            <person name="Klenk H.P."/>
            <person name="Goker M."/>
            <person name="Reva O."/>
            <person name="Miroshnichenko M."/>
            <person name="Kyprides N."/>
            <person name="Woyke T."/>
            <person name="Gelfand M."/>
        </authorList>
    </citation>
    <scope>NUCLEOTIDE SEQUENCE [LARGE SCALE GENOMIC DNA]</scope>
    <source>
        <strain evidence="1 4">LF13</strain>
    </source>
</reference>
<accession>H1XNC2</accession>
<organism evidence="2 3">
    <name type="scientific">Caldithrix abyssi DSM 13497</name>
    <dbReference type="NCBI Taxonomy" id="880073"/>
    <lineage>
        <taxon>Bacteria</taxon>
        <taxon>Pseudomonadati</taxon>
        <taxon>Calditrichota</taxon>
        <taxon>Calditrichia</taxon>
        <taxon>Calditrichales</taxon>
        <taxon>Calditrichaceae</taxon>
        <taxon>Caldithrix</taxon>
    </lineage>
</organism>
<sequence precursor="true">MFFYFIFVAILSFSTLFGQTIDSVLIVSDPEFVFSYKPNTKKQGTITLICYDNYNQAVGADVPIMVEVGNAFLQGATLFKSEFNSDSTYNKFYFRTDGNGKVVIDYIPDEFLVDTYSNIKKNYLALNPDATEEEVLNEYRRYFIRKFFFSNVSFTNPNDDQTAYGYGNISEKKSSVFPVLYGYDRIIINGLAQEGSPYIFTAENYKAPPVNIEIQALDMFGNPMPAGVLIIVDCIWGRLYSDAIIHKSESQTSYYVSPLEYNPSFSGGGTYVVKLKEQGRATFRYQPPPTTMAPFTHWANVQLSYNNYQDMEEAWKAYTSNAVIGYGQGTSVFDEIKGATWWKPWNDYMQTYALAIDSANSVVPALVGVDQISIETETERHFNYVYASESYSEKAKIKIKAYDSYGRPVPKGAPVALMLNTRFSGGEKGTISGPDVVATAYAGSKELCFIVLMGEGGEAEVEYHAPLVPFRFEHYSGEDYKGLTYEEKYSGLFDFFPVPYYGWSWWGDTLNPPHWFFGYIYGSYSNPYVNTLRESSFGAFPVLLGPQQAEAWFHPSRLGPSKYMARLNVYVKDYFGNPAPRGSNIYITVGSGKLNGDKDALNAIVYGTNGKASVSYFSPTRSVWHTWSYDKIQVYQDGAGSFLKEALLGFLWKKV</sequence>
<dbReference type="EMBL" id="CM001402">
    <property type="protein sequence ID" value="EHO42093.1"/>
    <property type="molecule type" value="Genomic_DNA"/>
</dbReference>
<name>H1XNC2_CALAY</name>
<evidence type="ECO:0000313" key="2">
    <source>
        <dbReference type="EMBL" id="EHO42093.1"/>
    </source>
</evidence>
<keyword evidence="3" id="KW-1185">Reference proteome</keyword>
<dbReference type="AlphaFoldDB" id="H1XNC2"/>
<dbReference type="Proteomes" id="UP000004671">
    <property type="component" value="Chromosome"/>
</dbReference>